<organism evidence="3 4">
    <name type="scientific">Thiothrix unzii</name>
    <dbReference type="NCBI Taxonomy" id="111769"/>
    <lineage>
        <taxon>Bacteria</taxon>
        <taxon>Pseudomonadati</taxon>
        <taxon>Pseudomonadota</taxon>
        <taxon>Gammaproteobacteria</taxon>
        <taxon>Thiotrichales</taxon>
        <taxon>Thiotrichaceae</taxon>
        <taxon>Thiothrix</taxon>
    </lineage>
</organism>
<dbReference type="RefSeq" id="WP_210218356.1">
    <property type="nucleotide sequence ID" value="NZ_CP072793.1"/>
</dbReference>
<evidence type="ECO:0000256" key="1">
    <source>
        <dbReference type="SAM" id="MobiDB-lite"/>
    </source>
</evidence>
<accession>A0A975F896</accession>
<dbReference type="AlphaFoldDB" id="A0A975F896"/>
<dbReference type="InterPro" id="IPR005569">
    <property type="entry name" value="Arc_DNA-bd_dom"/>
</dbReference>
<proteinExistence type="predicted"/>
<feature type="compositionally biased region" description="Basic and acidic residues" evidence="1">
    <location>
        <begin position="203"/>
        <end position="215"/>
    </location>
</feature>
<dbReference type="KEGG" id="tun:J9260_14095"/>
<keyword evidence="3" id="KW-0238">DNA-binding</keyword>
<evidence type="ECO:0000259" key="2">
    <source>
        <dbReference type="Pfam" id="PF03869"/>
    </source>
</evidence>
<dbReference type="InterPro" id="IPR013321">
    <property type="entry name" value="Arc_rbn_hlx_hlx"/>
</dbReference>
<dbReference type="Pfam" id="PF03869">
    <property type="entry name" value="Arc"/>
    <property type="match status" value="1"/>
</dbReference>
<dbReference type="Gene3D" id="1.10.1220.10">
    <property type="entry name" value="Met repressor-like"/>
    <property type="match status" value="1"/>
</dbReference>
<dbReference type="InterPro" id="IPR010985">
    <property type="entry name" value="Ribbon_hlx_hlx"/>
</dbReference>
<protein>
    <submittedName>
        <fullName evidence="3">Arc family DNA-binding protein</fullName>
    </submittedName>
</protein>
<keyword evidence="4" id="KW-1185">Reference proteome</keyword>
<reference evidence="3" key="1">
    <citation type="submission" date="2021-04" db="EMBL/GenBank/DDBJ databases">
        <title>Genomics, taxonomy and metabolism of representatives of sulfur bacteria of the genus Thiothrix: Thiothrix fructosivorans QT, Thiothrix unzii A1T and three new species, Thiothrix subterranea sp. nov., Thiothrix litoralis sp. nov. and 'Candidatus Thiothrix anitrata' sp. nov.</title>
        <authorList>
            <person name="Ravin N.V."/>
            <person name="Smolyakov D."/>
            <person name="Rudenko T.S."/>
            <person name="Mardanov A.V."/>
            <person name="Beletsky A.V."/>
            <person name="Markov N.D."/>
            <person name="Fomenkov A.I."/>
            <person name="Roberts R.J."/>
            <person name="Karnachuk O.V."/>
            <person name="Novikov A."/>
            <person name="Grabovich M.Y."/>
        </authorList>
    </citation>
    <scope>NUCLEOTIDE SEQUENCE</scope>
    <source>
        <strain evidence="3">A1</strain>
    </source>
</reference>
<gene>
    <name evidence="3" type="ORF">J9260_14095</name>
</gene>
<dbReference type="Proteomes" id="UP000672009">
    <property type="component" value="Chromosome"/>
</dbReference>
<name>A0A975F896_9GAMM</name>
<dbReference type="GO" id="GO:0006355">
    <property type="term" value="P:regulation of DNA-templated transcription"/>
    <property type="evidence" value="ECO:0007669"/>
    <property type="project" value="InterPro"/>
</dbReference>
<evidence type="ECO:0000313" key="3">
    <source>
        <dbReference type="EMBL" id="QTR52823.1"/>
    </source>
</evidence>
<dbReference type="EMBL" id="CP072793">
    <property type="protein sequence ID" value="QTR52823.1"/>
    <property type="molecule type" value="Genomic_DNA"/>
</dbReference>
<feature type="region of interest" description="Disordered" evidence="1">
    <location>
        <begin position="196"/>
        <end position="215"/>
    </location>
</feature>
<feature type="domain" description="Arc-like DNA binding" evidence="2">
    <location>
        <begin position="12"/>
        <end position="48"/>
    </location>
</feature>
<dbReference type="SUPFAM" id="SSF47598">
    <property type="entry name" value="Ribbon-helix-helix"/>
    <property type="match status" value="1"/>
</dbReference>
<dbReference type="GO" id="GO:0003677">
    <property type="term" value="F:DNA binding"/>
    <property type="evidence" value="ECO:0007669"/>
    <property type="project" value="UniProtKB-KW"/>
</dbReference>
<sequence>MSKDTHQIPATYSVRLPIEMRRRLEDAAQMGGRSLHAEILMRLETSLSPSRLDWRKIIDPAVCSILELEASTWGTTFEEALSYQLQQRFDENIAGLFLEDLSSTAMARKMTVGQVLDERLMAAAKKHQDKDPIPQPFYPFSDVNNFQEYKYGSSKFKIYLKTKFQTEKNDHNDESTAKEAESLMRQIVREELAKAGITIPNDELPKEERAKGKGK</sequence>
<evidence type="ECO:0000313" key="4">
    <source>
        <dbReference type="Proteomes" id="UP000672009"/>
    </source>
</evidence>